<evidence type="ECO:0000313" key="3">
    <source>
        <dbReference type="Proteomes" id="UP001499993"/>
    </source>
</evidence>
<keyword evidence="3" id="KW-1185">Reference proteome</keyword>
<feature type="region of interest" description="Disordered" evidence="1">
    <location>
        <begin position="1"/>
        <end position="42"/>
    </location>
</feature>
<comment type="caution">
    <text evidence="2">The sequence shown here is derived from an EMBL/GenBank/DDBJ whole genome shotgun (WGS) entry which is preliminary data.</text>
</comment>
<reference evidence="3" key="1">
    <citation type="journal article" date="2019" name="Int. J. Syst. Evol. Microbiol.">
        <title>The Global Catalogue of Microorganisms (GCM) 10K type strain sequencing project: providing services to taxonomists for standard genome sequencing and annotation.</title>
        <authorList>
            <consortium name="The Broad Institute Genomics Platform"/>
            <consortium name="The Broad Institute Genome Sequencing Center for Infectious Disease"/>
            <person name="Wu L."/>
            <person name="Ma J."/>
        </authorList>
    </citation>
    <scope>NUCLEOTIDE SEQUENCE [LARGE SCALE GENOMIC DNA]</scope>
    <source>
        <strain evidence="3">JCM 18123</strain>
    </source>
</reference>
<sequence>MVADARRGDPASSPTSRMDMVSAPWCPSLPGRAGGAGRPRLPKRLRAPIAGAEEPGGGGVLPDASRGGVRLPRFFAGEKGSGEAGPPPAEALLHCAVEPAVVRWVEAPGQRLRKSLASARNGSVTTVMTAWAMARMTDATAPAIVRSTSAIRDMSVGYPQRGFSIAAAGAVGTAAPFTAPRGGA</sequence>
<proteinExistence type="predicted"/>
<dbReference type="EMBL" id="BAABIK010000019">
    <property type="protein sequence ID" value="GAA4947911.1"/>
    <property type="molecule type" value="Genomic_DNA"/>
</dbReference>
<name>A0ABP9GM61_9ACTN</name>
<dbReference type="Proteomes" id="UP001499993">
    <property type="component" value="Unassembled WGS sequence"/>
</dbReference>
<evidence type="ECO:0000313" key="2">
    <source>
        <dbReference type="EMBL" id="GAA4947911.1"/>
    </source>
</evidence>
<gene>
    <name evidence="2" type="ORF">GCM10023224_34680</name>
</gene>
<evidence type="ECO:0000256" key="1">
    <source>
        <dbReference type="SAM" id="MobiDB-lite"/>
    </source>
</evidence>
<accession>A0ABP9GM61</accession>
<protein>
    <submittedName>
        <fullName evidence="2">Uncharacterized protein</fullName>
    </submittedName>
</protein>
<organism evidence="2 3">
    <name type="scientific">Streptomonospora halophila</name>
    <dbReference type="NCBI Taxonomy" id="427369"/>
    <lineage>
        <taxon>Bacteria</taxon>
        <taxon>Bacillati</taxon>
        <taxon>Actinomycetota</taxon>
        <taxon>Actinomycetes</taxon>
        <taxon>Streptosporangiales</taxon>
        <taxon>Nocardiopsidaceae</taxon>
        <taxon>Streptomonospora</taxon>
    </lineage>
</organism>